<dbReference type="PANTHER" id="PTHR48125">
    <property type="entry name" value="LP07818P1"/>
    <property type="match status" value="1"/>
</dbReference>
<feature type="domain" description="RelA/SpoT" evidence="3">
    <location>
        <begin position="1323"/>
        <end position="1435"/>
    </location>
</feature>
<feature type="region of interest" description="Disordered" evidence="2">
    <location>
        <begin position="1050"/>
        <end position="1082"/>
    </location>
</feature>
<organism evidence="4 5">
    <name type="scientific">Micromonospora halophytica</name>
    <dbReference type="NCBI Taxonomy" id="47864"/>
    <lineage>
        <taxon>Bacteria</taxon>
        <taxon>Bacillati</taxon>
        <taxon>Actinomycetota</taxon>
        <taxon>Actinomycetes</taxon>
        <taxon>Micromonosporales</taxon>
        <taxon>Micromonosporaceae</taxon>
        <taxon>Micromonospora</taxon>
    </lineage>
</organism>
<feature type="compositionally biased region" description="Low complexity" evidence="2">
    <location>
        <begin position="548"/>
        <end position="562"/>
    </location>
</feature>
<gene>
    <name evidence="4" type="ORF">GA0070560_103341</name>
</gene>
<dbReference type="RefSeq" id="WP_091292636.1">
    <property type="nucleotide sequence ID" value="NZ_FMDN01000003.1"/>
</dbReference>
<evidence type="ECO:0000259" key="3">
    <source>
        <dbReference type="SMART" id="SM00954"/>
    </source>
</evidence>
<feature type="region of interest" description="Disordered" evidence="2">
    <location>
        <begin position="867"/>
        <end position="890"/>
    </location>
</feature>
<dbReference type="Proteomes" id="UP000199408">
    <property type="component" value="Unassembled WGS sequence"/>
</dbReference>
<sequence>MSILPSPIPHPLQYSPWDLPGWVYEAFDWVIGVEWPEGDERAVWDLADQWYAVASTLTGPRDDAITAAAEVRSGYGGVGLVAEAFDTAWRRVAEGDDAPLAVLLAVSSDLGRLVEECGCDIEGAKLEVWIELGILVVELISLAVAAVLTAGAASPAAAAAITATRVLVQQIFKRLLAQLAKKELKAGLKEAGERAAKQVTKDGMRGLGKRSLKGGLEEAAEESGINLATQAYQNTTGRRDGLDMADLGASAVGGLAGGAVAPLAGLGRHAQGRGGRIAEHFGREMTGETMAEGAASLATGQGTLSLEDAARAAVSGATGSATGQADAALRARLDSQLGALAAPVPSMDLPPAPPVTAVSEVPSPRSAPDVDADTSTPTVSSAGVASAGVHDSPVSAMQPDPAAAATRGASPALVEDLGSTANAAVSLGTVGADGSTGSDSSSASPTLSSVAERLSSLPHQPVDMPATAGQSTAQQMATATMATAGPVTPAPATSSATAMVSGSVGVSATSVSSAGVAAGGTSLTGGTPPLDSQNGRAWTAAFHTPVAAPHSAASTAAAPSHPGQSSEIGADSTPKPAGATTERNGDASTARKLNRFPELEVLAPKTAAPPPSDVPPPVSPSLGPGNEEPRPRTPEWYAAKWAAEREALERRRYQGYFESQRAWYEDRRRRDLAAHLLQSASHYLDRARWLKRRARQLVEAGLTLRAEHMFKASSVAERDSYDFTDWADAVRDGRVVPEQVVIDDPADFQRINDDVAELAIGAVETSDRSALTWDDHPPPIDRSRPYGRWGGLRPPLALHQTDLERAMPRNADGSVVRTADPRQGGWFALANDGGSQADPTRGINCLDCTLSLYDTWMHGRPRVSAPRTFDGYTDGDISRPIMGEQGGPGRVEEVTGGRFQRLMAIPEHEEWNPSLTRHAVNRRFDNLQYQLQLGGHGSYAFLITEWESGGSHAWVALNQNGTILYLDPQSGAVRDQPLYGHAGVAHEDNVVGIDVLILGGDGRPMPLGGLARGRFSALPDLPDYPSVPDELAGAGDPYLNRLYLLDGPGSAAPVSGSEGEPFPGVPPAPLPSRGEPNADQEVLRRERDRAVANRLSTGASPRDAIAVSRDLGQVFLAGITPAEVAAHLDVPTLRRLVPHLDEAAAKDVARFFADPQVRHMLDDTWRAPPRGEPMLAEVLVRQLTRQPDLVRMVLDTPELAYSLTARPVTLHHLAGHQQAINVLGSVLDGITEQGAAAIVAGNPPLPAPTPLSDDHRQISASVEADGENVRQPGFDRSRLGDAAYCSAYLDDLYASAAVAQAELNRLAQELACVDDEVVGRPGWRLKPKDRRRAEDKIEKYRGDAAKLIDLAAAKVEFQSLDQVYAALSRLRDHPGVRIVRYEDRFVVPQDSGYRDIQLVLEMSNGHLAEFRLHLAVLDEVAGWEHALFEVRRDLKSLARKENRALSVMEKAIAERILRHEQQLFWRALLSTYEEMP</sequence>
<evidence type="ECO:0000313" key="5">
    <source>
        <dbReference type="Proteomes" id="UP000199408"/>
    </source>
</evidence>
<dbReference type="STRING" id="47864.GA0070560_103341"/>
<accession>A0A1C5HA40</accession>
<evidence type="ECO:0000256" key="1">
    <source>
        <dbReference type="SAM" id="Coils"/>
    </source>
</evidence>
<dbReference type="InterPro" id="IPR028908">
    <property type="entry name" value="Tox-PL_dom"/>
</dbReference>
<name>A0A1C5HA40_9ACTN</name>
<feature type="region of interest" description="Disordered" evidence="2">
    <location>
        <begin position="548"/>
        <end position="633"/>
    </location>
</feature>
<dbReference type="InterPro" id="IPR007685">
    <property type="entry name" value="RelA_SpoT"/>
</dbReference>
<dbReference type="SMART" id="SM00954">
    <property type="entry name" value="RelA_SpoT"/>
    <property type="match status" value="1"/>
</dbReference>
<dbReference type="Pfam" id="PF25547">
    <property type="entry name" value="WXG100_2"/>
    <property type="match status" value="1"/>
</dbReference>
<proteinExistence type="predicted"/>
<protein>
    <submittedName>
        <fullName evidence="4">Papain fold toxin 1, glutamine deamidase</fullName>
    </submittedName>
</protein>
<dbReference type="OrthoDB" id="4554584at2"/>
<keyword evidence="5" id="KW-1185">Reference proteome</keyword>
<dbReference type="InterPro" id="IPR043519">
    <property type="entry name" value="NT_sf"/>
</dbReference>
<dbReference type="InterPro" id="IPR057746">
    <property type="entry name" value="CpnT-like_N"/>
</dbReference>
<reference evidence="5" key="1">
    <citation type="submission" date="2016-06" db="EMBL/GenBank/DDBJ databases">
        <authorList>
            <person name="Varghese N."/>
        </authorList>
    </citation>
    <scope>NUCLEOTIDE SEQUENCE [LARGE SCALE GENOMIC DNA]</scope>
    <source>
        <strain evidence="5">DSM 43171</strain>
    </source>
</reference>
<dbReference type="SUPFAM" id="SSF81301">
    <property type="entry name" value="Nucleotidyltransferase"/>
    <property type="match status" value="1"/>
</dbReference>
<evidence type="ECO:0000313" key="4">
    <source>
        <dbReference type="EMBL" id="SCG42747.1"/>
    </source>
</evidence>
<feature type="compositionally biased region" description="Pro residues" evidence="2">
    <location>
        <begin position="607"/>
        <end position="619"/>
    </location>
</feature>
<feature type="coiled-coil region" evidence="1">
    <location>
        <begin position="1289"/>
        <end position="1350"/>
    </location>
</feature>
<dbReference type="EMBL" id="FMDN01000003">
    <property type="protein sequence ID" value="SCG42747.1"/>
    <property type="molecule type" value="Genomic_DNA"/>
</dbReference>
<feature type="compositionally biased region" description="Low complexity" evidence="2">
    <location>
        <begin position="399"/>
        <end position="410"/>
    </location>
</feature>
<dbReference type="Pfam" id="PF15644">
    <property type="entry name" value="Gln_amidase"/>
    <property type="match status" value="1"/>
</dbReference>
<feature type="region of interest" description="Disordered" evidence="2">
    <location>
        <begin position="344"/>
        <end position="410"/>
    </location>
</feature>
<evidence type="ECO:0000256" key="2">
    <source>
        <dbReference type="SAM" id="MobiDB-lite"/>
    </source>
</evidence>
<keyword evidence="1" id="KW-0175">Coiled coil</keyword>
<dbReference type="GO" id="GO:0015969">
    <property type="term" value="P:guanosine tetraphosphate metabolic process"/>
    <property type="evidence" value="ECO:0007669"/>
    <property type="project" value="InterPro"/>
</dbReference>
<feature type="compositionally biased region" description="Polar residues" evidence="2">
    <location>
        <begin position="373"/>
        <end position="383"/>
    </location>
</feature>
<dbReference type="Gene3D" id="3.30.460.10">
    <property type="entry name" value="Beta Polymerase, domain 2"/>
    <property type="match status" value="1"/>
</dbReference>
<dbReference type="PANTHER" id="PTHR48125:SF10">
    <property type="entry name" value="OS12G0136300 PROTEIN"/>
    <property type="match status" value="1"/>
</dbReference>